<name>A0ABR3K511_TRISP</name>
<dbReference type="EMBL" id="JBEUSY010000528">
    <property type="protein sequence ID" value="KAL1227905.1"/>
    <property type="molecule type" value="Genomic_DNA"/>
</dbReference>
<evidence type="ECO:0000313" key="3">
    <source>
        <dbReference type="Proteomes" id="UP001558632"/>
    </source>
</evidence>
<keyword evidence="1" id="KW-1133">Transmembrane helix</keyword>
<keyword evidence="1" id="KW-0812">Transmembrane</keyword>
<proteinExistence type="predicted"/>
<reference evidence="2 3" key="1">
    <citation type="submission" date="2024-07" db="EMBL/GenBank/DDBJ databases">
        <title>Enhanced genomic and transcriptomic resources for Trichinella pseudospiralis and T. spiralis underpin the discovery of pronounced molecular differences between stages and species.</title>
        <authorList>
            <person name="Pasi K.K."/>
            <person name="La Rosa G."/>
            <person name="Gomez-Morales M.A."/>
            <person name="Tosini F."/>
            <person name="Sumanam S."/>
            <person name="Young N.D."/>
            <person name="Chang B.C."/>
            <person name="Robin G.B."/>
        </authorList>
    </citation>
    <scope>NUCLEOTIDE SEQUENCE [LARGE SCALE GENOMIC DNA]</scope>
    <source>
        <strain evidence="2">ISS534</strain>
    </source>
</reference>
<keyword evidence="3" id="KW-1185">Reference proteome</keyword>
<protein>
    <submittedName>
        <fullName evidence="2">GTP-binding nuclear protein Ran</fullName>
    </submittedName>
</protein>
<keyword evidence="1" id="KW-0472">Membrane</keyword>
<sequence length="103" mass="11337">MVCVFSFIFIFTALPSGVAIAAVVIVFNAVSKYSFVEQKNSPNYVSSHAFVMSMSPLIGCLTSCCGSFAARRVRRLGLSPVFFLKKKNAYLLCVCVVVRRNLK</sequence>
<evidence type="ECO:0000256" key="1">
    <source>
        <dbReference type="SAM" id="Phobius"/>
    </source>
</evidence>
<organism evidence="2 3">
    <name type="scientific">Trichinella spiralis</name>
    <name type="common">Trichina worm</name>
    <dbReference type="NCBI Taxonomy" id="6334"/>
    <lineage>
        <taxon>Eukaryota</taxon>
        <taxon>Metazoa</taxon>
        <taxon>Ecdysozoa</taxon>
        <taxon>Nematoda</taxon>
        <taxon>Enoplea</taxon>
        <taxon>Dorylaimia</taxon>
        <taxon>Trichinellida</taxon>
        <taxon>Trichinellidae</taxon>
        <taxon>Trichinella</taxon>
    </lineage>
</organism>
<gene>
    <name evidence="2" type="ORF">TSPI_02974</name>
</gene>
<evidence type="ECO:0000313" key="2">
    <source>
        <dbReference type="EMBL" id="KAL1227905.1"/>
    </source>
</evidence>
<dbReference type="Proteomes" id="UP001558632">
    <property type="component" value="Unassembled WGS sequence"/>
</dbReference>
<accession>A0ABR3K511</accession>
<feature type="transmembrane region" description="Helical" evidence="1">
    <location>
        <begin position="45"/>
        <end position="70"/>
    </location>
</feature>
<comment type="caution">
    <text evidence="2">The sequence shown here is derived from an EMBL/GenBank/DDBJ whole genome shotgun (WGS) entry which is preliminary data.</text>
</comment>